<accession>A0A381PYD9</accession>
<dbReference type="Pfam" id="PF03747">
    <property type="entry name" value="ADP_ribosyl_GH"/>
    <property type="match status" value="1"/>
</dbReference>
<dbReference type="AlphaFoldDB" id="A0A381PYD9"/>
<dbReference type="SUPFAM" id="SSF101478">
    <property type="entry name" value="ADP-ribosylglycohydrolase"/>
    <property type="match status" value="1"/>
</dbReference>
<sequence length="458" mass="53052">MNRFMLTKSYYLILFYLELGFAQEYMAVGANTLFDSELHYSLYVPDGTERIISRTAYLDQFQGFWLAQCIANWTGLITEMDKIKPPFYTDDNWGDFDQKNIWGNFVHHTNVIDYYFIYKDKPWGADDDTDIEYMYQHLLDINNTSMLNGEQIKNGWLHHIYSNEDAPAGENFLWVSNETAYYLMRGGLLPPTTSEPEHNSNYEMIDAQLTTEIFGLFAPTRPDIALRMAHLPIRTTAKNNAEWISEFYVIMYSLAADIDIDLSMKEKVFWLAQNARKHLPDDSYAAGMYDFIKLAYTVNPNKDDWEVTRDAVYERYQIAGKDGYNYNQSFDAGINFAASLVSLFYGEGDLLRTIRIGSLAGWDADNPTATWGGLLGFILGRKRVEQAFERYNLSDTYWISRTRRNFPDRTPDAAGEDTFPMMAMRGVYIIDRVIMEEMGGGVDLEKNIWYIPDINIKK</sequence>
<dbReference type="InterPro" id="IPR005502">
    <property type="entry name" value="Ribosyl_crysJ1"/>
</dbReference>
<dbReference type="EMBL" id="UINC01001137">
    <property type="protein sequence ID" value="SUZ71880.1"/>
    <property type="molecule type" value="Genomic_DNA"/>
</dbReference>
<evidence type="ECO:0000313" key="1">
    <source>
        <dbReference type="EMBL" id="SUZ71880.1"/>
    </source>
</evidence>
<dbReference type="Gene3D" id="1.10.4080.10">
    <property type="entry name" value="ADP-ribosylation/Crystallin J1"/>
    <property type="match status" value="1"/>
</dbReference>
<gene>
    <name evidence="1" type="ORF">METZ01_LOCUS24734</name>
</gene>
<dbReference type="InterPro" id="IPR036705">
    <property type="entry name" value="Ribosyl_crysJ1_sf"/>
</dbReference>
<protein>
    <recommendedName>
        <fullName evidence="2">ADP-ribosylglycohydrolase</fullName>
    </recommendedName>
</protein>
<evidence type="ECO:0008006" key="2">
    <source>
        <dbReference type="Google" id="ProtNLM"/>
    </source>
</evidence>
<name>A0A381PYD9_9ZZZZ</name>
<organism evidence="1">
    <name type="scientific">marine metagenome</name>
    <dbReference type="NCBI Taxonomy" id="408172"/>
    <lineage>
        <taxon>unclassified sequences</taxon>
        <taxon>metagenomes</taxon>
        <taxon>ecological metagenomes</taxon>
    </lineage>
</organism>
<reference evidence="1" key="1">
    <citation type="submission" date="2018-05" db="EMBL/GenBank/DDBJ databases">
        <authorList>
            <person name="Lanie J.A."/>
            <person name="Ng W.-L."/>
            <person name="Kazmierczak K.M."/>
            <person name="Andrzejewski T.M."/>
            <person name="Davidsen T.M."/>
            <person name="Wayne K.J."/>
            <person name="Tettelin H."/>
            <person name="Glass J.I."/>
            <person name="Rusch D."/>
            <person name="Podicherti R."/>
            <person name="Tsui H.-C.T."/>
            <person name="Winkler M.E."/>
        </authorList>
    </citation>
    <scope>NUCLEOTIDE SEQUENCE</scope>
</reference>
<proteinExistence type="predicted"/>